<reference evidence="2" key="1">
    <citation type="submission" date="2023-01" db="EMBL/GenBank/DDBJ databases">
        <title>The diversity of Class Acidimicrobiia in South China Sea sediment environments and the proposal of Iamia marina sp. nov., a novel species of the genus Iamia.</title>
        <authorList>
            <person name="He Y."/>
            <person name="Tian X."/>
        </authorList>
    </citation>
    <scope>NUCLEOTIDE SEQUENCE</scope>
    <source>
        <strain evidence="2">DSM 19957</strain>
    </source>
</reference>
<keyword evidence="1" id="KW-1133">Transmembrane helix</keyword>
<evidence type="ECO:0000313" key="3">
    <source>
        <dbReference type="Proteomes" id="UP001216390"/>
    </source>
</evidence>
<proteinExistence type="predicted"/>
<sequence>MMLALSAWGSVAVSWIVVFASVAILAVRSAQRGRRLAKQVPEDQRRWM</sequence>
<feature type="transmembrane region" description="Helical" evidence="1">
    <location>
        <begin position="6"/>
        <end position="27"/>
    </location>
</feature>
<accession>A0AAE9YAT9</accession>
<keyword evidence="1" id="KW-0812">Transmembrane</keyword>
<keyword evidence="3" id="KW-1185">Reference proteome</keyword>
<evidence type="ECO:0008006" key="4">
    <source>
        <dbReference type="Google" id="ProtNLM"/>
    </source>
</evidence>
<protein>
    <recommendedName>
        <fullName evidence="4">Heme exporter protein D</fullName>
    </recommendedName>
</protein>
<organism evidence="2 3">
    <name type="scientific">Iamia majanohamensis</name>
    <dbReference type="NCBI Taxonomy" id="467976"/>
    <lineage>
        <taxon>Bacteria</taxon>
        <taxon>Bacillati</taxon>
        <taxon>Actinomycetota</taxon>
        <taxon>Acidimicrobiia</taxon>
        <taxon>Acidimicrobiales</taxon>
        <taxon>Iamiaceae</taxon>
        <taxon>Iamia</taxon>
    </lineage>
</organism>
<dbReference type="AlphaFoldDB" id="A0AAE9YAT9"/>
<evidence type="ECO:0000313" key="2">
    <source>
        <dbReference type="EMBL" id="WCO67693.1"/>
    </source>
</evidence>
<dbReference type="RefSeq" id="WP_272737214.1">
    <property type="nucleotide sequence ID" value="NZ_CP116942.1"/>
</dbReference>
<gene>
    <name evidence="2" type="ORF">PO878_03015</name>
</gene>
<evidence type="ECO:0000256" key="1">
    <source>
        <dbReference type="SAM" id="Phobius"/>
    </source>
</evidence>
<dbReference type="EMBL" id="CP116942">
    <property type="protein sequence ID" value="WCO67693.1"/>
    <property type="molecule type" value="Genomic_DNA"/>
</dbReference>
<keyword evidence="1" id="KW-0472">Membrane</keyword>
<dbReference type="Proteomes" id="UP001216390">
    <property type="component" value="Chromosome"/>
</dbReference>
<dbReference type="KEGG" id="ima:PO878_03015"/>
<name>A0AAE9YAT9_9ACTN</name>